<dbReference type="Gene3D" id="1.10.150.170">
    <property type="entry name" value="Putative methyltransferase TM0872, insert domain"/>
    <property type="match status" value="1"/>
</dbReference>
<dbReference type="Gene3D" id="3.40.50.150">
    <property type="entry name" value="Vaccinia Virus protein VP39"/>
    <property type="match status" value="1"/>
</dbReference>
<keyword evidence="3 6" id="KW-0489">Methyltransferase</keyword>
<evidence type="ECO:0000256" key="5">
    <source>
        <dbReference type="ARBA" id="ARBA00022691"/>
    </source>
</evidence>
<dbReference type="EMBL" id="MFJZ01000058">
    <property type="protein sequence ID" value="OGG29062.1"/>
    <property type="molecule type" value="Genomic_DNA"/>
</dbReference>
<dbReference type="SUPFAM" id="SSF81799">
    <property type="entry name" value="Putative methyltransferase TM0872, insert domain"/>
    <property type="match status" value="1"/>
</dbReference>
<dbReference type="GO" id="GO:0070475">
    <property type="term" value="P:rRNA base methylation"/>
    <property type="evidence" value="ECO:0007669"/>
    <property type="project" value="TreeGrafter"/>
</dbReference>
<evidence type="ECO:0000313" key="7">
    <source>
        <dbReference type="Proteomes" id="UP000176409"/>
    </source>
</evidence>
<organism evidence="6 7">
    <name type="scientific">Candidatus Gottesmanbacteria bacterium RIFCSPLOWO2_01_FULL_49_10</name>
    <dbReference type="NCBI Taxonomy" id="1798396"/>
    <lineage>
        <taxon>Bacteria</taxon>
        <taxon>Candidatus Gottesmaniibacteriota</taxon>
    </lineage>
</organism>
<comment type="similarity">
    <text evidence="1">Belongs to the methyltransferase superfamily. RsmH family.</text>
</comment>
<evidence type="ECO:0000313" key="6">
    <source>
        <dbReference type="EMBL" id="OGG29062.1"/>
    </source>
</evidence>
<dbReference type="NCBIfam" id="TIGR00006">
    <property type="entry name" value="16S rRNA (cytosine(1402)-N(4))-methyltransferase RsmH"/>
    <property type="match status" value="1"/>
</dbReference>
<name>A0A1F6AX40_9BACT</name>
<evidence type="ECO:0000256" key="1">
    <source>
        <dbReference type="ARBA" id="ARBA00010396"/>
    </source>
</evidence>
<dbReference type="InterPro" id="IPR002903">
    <property type="entry name" value="RsmH"/>
</dbReference>
<dbReference type="Proteomes" id="UP000176409">
    <property type="component" value="Unassembled WGS sequence"/>
</dbReference>
<keyword evidence="4 6" id="KW-0808">Transferase</keyword>
<dbReference type="GO" id="GO:0071424">
    <property type="term" value="F:rRNA (cytosine-N4-)-methyltransferase activity"/>
    <property type="evidence" value="ECO:0007669"/>
    <property type="project" value="TreeGrafter"/>
</dbReference>
<dbReference type="Pfam" id="PF01795">
    <property type="entry name" value="Methyltransf_5"/>
    <property type="match status" value="1"/>
</dbReference>
<evidence type="ECO:0000256" key="4">
    <source>
        <dbReference type="ARBA" id="ARBA00022679"/>
    </source>
</evidence>
<reference evidence="6 7" key="1">
    <citation type="journal article" date="2016" name="Nat. Commun.">
        <title>Thousands of microbial genomes shed light on interconnected biogeochemical processes in an aquifer system.</title>
        <authorList>
            <person name="Anantharaman K."/>
            <person name="Brown C.T."/>
            <person name="Hug L.A."/>
            <person name="Sharon I."/>
            <person name="Castelle C.J."/>
            <person name="Probst A.J."/>
            <person name="Thomas B.C."/>
            <person name="Singh A."/>
            <person name="Wilkins M.J."/>
            <person name="Karaoz U."/>
            <person name="Brodie E.L."/>
            <person name="Williams K.H."/>
            <person name="Hubbard S.S."/>
            <person name="Banfield J.F."/>
        </authorList>
    </citation>
    <scope>NUCLEOTIDE SEQUENCE [LARGE SCALE GENOMIC DNA]</scope>
</reference>
<protein>
    <submittedName>
        <fullName evidence="6">16S rRNA (Cytosine(1402)-N(4))-methyltransferase</fullName>
    </submittedName>
</protein>
<dbReference type="InterPro" id="IPR023397">
    <property type="entry name" value="SAM-dep_MeTrfase_MraW_recog"/>
</dbReference>
<evidence type="ECO:0000256" key="2">
    <source>
        <dbReference type="ARBA" id="ARBA00022552"/>
    </source>
</evidence>
<dbReference type="AlphaFoldDB" id="A0A1F6AX40"/>
<comment type="caution">
    <text evidence="6">The sequence shown here is derived from an EMBL/GenBank/DDBJ whole genome shotgun (WGS) entry which is preliminary data.</text>
</comment>
<evidence type="ECO:0000256" key="3">
    <source>
        <dbReference type="ARBA" id="ARBA00022603"/>
    </source>
</evidence>
<keyword evidence="2" id="KW-0698">rRNA processing</keyword>
<dbReference type="SUPFAM" id="SSF53335">
    <property type="entry name" value="S-adenosyl-L-methionine-dependent methyltransferases"/>
    <property type="match status" value="1"/>
</dbReference>
<sequence>MSNDIRFHIPVMSEEVIKGLDIQEGKKYIDATLGGGGHGMEIVKRGGRLLGIDQDREALEFAKQNLKSQISNLKLKDADWKIVQGNFRDIDKIAKENGYDDADGILFDLGVSSHQLDEGERGFSYRFGEKVFDLRMNQKSGVSAKDQLARLGEEEIYEILARYGEEECARAIAHAFTVARRLRPIETTGDVVRIVSEVYKDQKIRFGALSRVFQAFRIVVNDELGSLKDGLSGAEK</sequence>
<dbReference type="STRING" id="1798396.A2973_00465"/>
<dbReference type="InterPro" id="IPR029063">
    <property type="entry name" value="SAM-dependent_MTases_sf"/>
</dbReference>
<proteinExistence type="inferred from homology"/>
<keyword evidence="5" id="KW-0949">S-adenosyl-L-methionine</keyword>
<dbReference type="GO" id="GO:0005737">
    <property type="term" value="C:cytoplasm"/>
    <property type="evidence" value="ECO:0007669"/>
    <property type="project" value="TreeGrafter"/>
</dbReference>
<dbReference type="PANTHER" id="PTHR11265">
    <property type="entry name" value="S-ADENOSYL-METHYLTRANSFERASE MRAW"/>
    <property type="match status" value="1"/>
</dbReference>
<gene>
    <name evidence="6" type="ORF">A2973_00465</name>
</gene>
<accession>A0A1F6AX40</accession>
<feature type="non-terminal residue" evidence="6">
    <location>
        <position position="236"/>
    </location>
</feature>
<dbReference type="PANTHER" id="PTHR11265:SF0">
    <property type="entry name" value="12S RRNA N4-METHYLCYTIDINE METHYLTRANSFERASE"/>
    <property type="match status" value="1"/>
</dbReference>